<feature type="compositionally biased region" description="Polar residues" evidence="2">
    <location>
        <begin position="229"/>
        <end position="243"/>
    </location>
</feature>
<comment type="caution">
    <text evidence="3">The sequence shown here is derived from an EMBL/GenBank/DDBJ whole genome shotgun (WGS) entry which is preliminary data.</text>
</comment>
<proteinExistence type="predicted"/>
<evidence type="ECO:0000256" key="2">
    <source>
        <dbReference type="SAM" id="MobiDB-lite"/>
    </source>
</evidence>
<organism evidence="3 4">
    <name type="scientific">Endocarpon pusillum</name>
    <dbReference type="NCBI Taxonomy" id="364733"/>
    <lineage>
        <taxon>Eukaryota</taxon>
        <taxon>Fungi</taxon>
        <taxon>Dikarya</taxon>
        <taxon>Ascomycota</taxon>
        <taxon>Pezizomycotina</taxon>
        <taxon>Eurotiomycetes</taxon>
        <taxon>Chaetothyriomycetidae</taxon>
        <taxon>Verrucariales</taxon>
        <taxon>Verrucariaceae</taxon>
        <taxon>Endocarpon</taxon>
    </lineage>
</organism>
<name>A0A8H7AL61_9EURO</name>
<feature type="coiled-coil region" evidence="1">
    <location>
        <begin position="266"/>
        <end position="293"/>
    </location>
</feature>
<evidence type="ECO:0000313" key="3">
    <source>
        <dbReference type="EMBL" id="KAF7507125.1"/>
    </source>
</evidence>
<gene>
    <name evidence="3" type="ORF">GJ744_010938</name>
</gene>
<accession>A0A8H7AL61</accession>
<evidence type="ECO:0000256" key="1">
    <source>
        <dbReference type="SAM" id="Coils"/>
    </source>
</evidence>
<dbReference type="AlphaFoldDB" id="A0A8H7AL61"/>
<feature type="compositionally biased region" description="Polar residues" evidence="2">
    <location>
        <begin position="192"/>
        <end position="208"/>
    </location>
</feature>
<protein>
    <submittedName>
        <fullName evidence="3">Uncharacterized protein</fullName>
    </submittedName>
</protein>
<evidence type="ECO:0000313" key="4">
    <source>
        <dbReference type="Proteomes" id="UP000606974"/>
    </source>
</evidence>
<sequence length="340" mass="37172">MTDDSETVPPPYSPDDPLGESTSAQRKLVDGTQTPGANTDHRTFPFYDPAVGEAGALAVTVSTRHCIEHRVSQQQTSLPSPERGTKRQPDAQNMHYLGGEEIADIPTKRPVPSGLPSVSLVASLAVQAVARRVEQGTGDISFAGRRQYRGSPSHRRRCSRKKFGPVYTIDHAAEAEKNGTIRSTVPLPSPASECSTSHSAENSDSTNLSTLSKSMADMNLTKQDRGTGATISSHADTRISSPDSKAMVASPGPFSNPPLLLNRTEHRALKSDLKALKHEIKAAARQIRTEQREEARNRGEKGYRAMSFQEKSDLRAWKRESLGEVRKVARSVRRARRSRA</sequence>
<feature type="compositionally biased region" description="Polar residues" evidence="2">
    <location>
        <begin position="20"/>
        <end position="37"/>
    </location>
</feature>
<dbReference type="EMBL" id="JAACFV010000074">
    <property type="protein sequence ID" value="KAF7507125.1"/>
    <property type="molecule type" value="Genomic_DNA"/>
</dbReference>
<feature type="region of interest" description="Disordered" evidence="2">
    <location>
        <begin position="1"/>
        <end position="45"/>
    </location>
</feature>
<keyword evidence="4" id="KW-1185">Reference proteome</keyword>
<feature type="region of interest" description="Disordered" evidence="2">
    <location>
        <begin position="177"/>
        <end position="208"/>
    </location>
</feature>
<dbReference type="OrthoDB" id="10333697at2759"/>
<feature type="region of interest" description="Disordered" evidence="2">
    <location>
        <begin position="68"/>
        <end position="91"/>
    </location>
</feature>
<dbReference type="Proteomes" id="UP000606974">
    <property type="component" value="Unassembled WGS sequence"/>
</dbReference>
<feature type="region of interest" description="Disordered" evidence="2">
    <location>
        <begin position="223"/>
        <end position="260"/>
    </location>
</feature>
<reference evidence="3" key="1">
    <citation type="submission" date="2020-02" db="EMBL/GenBank/DDBJ databases">
        <authorList>
            <person name="Palmer J.M."/>
        </authorList>
    </citation>
    <scope>NUCLEOTIDE SEQUENCE</scope>
    <source>
        <strain evidence="3">EPUS1.4</strain>
        <tissue evidence="3">Thallus</tissue>
    </source>
</reference>
<keyword evidence="1" id="KW-0175">Coiled coil</keyword>